<protein>
    <submittedName>
        <fullName evidence="1">Uncharacterized protein</fullName>
    </submittedName>
</protein>
<dbReference type="EMBL" id="WNHS01000538">
    <property type="protein sequence ID" value="MTW25718.1"/>
    <property type="molecule type" value="Genomic_DNA"/>
</dbReference>
<proteinExistence type="predicted"/>
<dbReference type="AlphaFoldDB" id="A0A6G2DXB7"/>
<accession>A0A6G2DXB7</accession>
<sequence length="99" mass="12037">CELRQLIQQYCKVKDKYEKWLFIKAIINQGIRQNEKEVVEFFLKQLKDNNQGIFDYINSFSFYLLKFYSKDKSRIFLEEQLDIDDFLGSDKEDYARSLV</sequence>
<feature type="non-terminal residue" evidence="1">
    <location>
        <position position="99"/>
    </location>
</feature>
<gene>
    <name evidence="1" type="ORF">GM537_13120</name>
</gene>
<evidence type="ECO:0000313" key="2">
    <source>
        <dbReference type="Proteomes" id="UP000490982"/>
    </source>
</evidence>
<reference evidence="1 2" key="1">
    <citation type="submission" date="2019-11" db="EMBL/GenBank/DDBJ databases">
        <title>Growth characteristics of pneumococcus vary with the chemical composition of the capsule and with environmental conditions.</title>
        <authorList>
            <person name="Tothpal A."/>
            <person name="Desobry K."/>
            <person name="Joshi S."/>
            <person name="Wyllie A.L."/>
            <person name="Weinberger D.M."/>
        </authorList>
    </citation>
    <scope>NUCLEOTIDE SEQUENCE [LARGE SCALE GENOMIC DNA]</scope>
    <source>
        <strain evidence="2">pnumococcus23A</strain>
    </source>
</reference>
<name>A0A6G2DXB7_STREE</name>
<feature type="non-terminal residue" evidence="1">
    <location>
        <position position="1"/>
    </location>
</feature>
<comment type="caution">
    <text evidence="1">The sequence shown here is derived from an EMBL/GenBank/DDBJ whole genome shotgun (WGS) entry which is preliminary data.</text>
</comment>
<dbReference type="Proteomes" id="UP000490982">
    <property type="component" value="Unassembled WGS sequence"/>
</dbReference>
<organism evidence="1 2">
    <name type="scientific">Streptococcus pneumoniae</name>
    <dbReference type="NCBI Taxonomy" id="1313"/>
    <lineage>
        <taxon>Bacteria</taxon>
        <taxon>Bacillati</taxon>
        <taxon>Bacillota</taxon>
        <taxon>Bacilli</taxon>
        <taxon>Lactobacillales</taxon>
        <taxon>Streptococcaceae</taxon>
        <taxon>Streptococcus</taxon>
    </lineage>
</organism>
<evidence type="ECO:0000313" key="1">
    <source>
        <dbReference type="EMBL" id="MTW25718.1"/>
    </source>
</evidence>